<dbReference type="EMBL" id="JACHJR010000001">
    <property type="protein sequence ID" value="MBB4944776.1"/>
    <property type="molecule type" value="Genomic_DNA"/>
</dbReference>
<dbReference type="AlphaFoldDB" id="A0A7W7WF17"/>
<dbReference type="Proteomes" id="UP000573327">
    <property type="component" value="Unassembled WGS sequence"/>
</dbReference>
<accession>A0A7W7WF17</accession>
<evidence type="ECO:0000313" key="1">
    <source>
        <dbReference type="EMBL" id="MBB4944776.1"/>
    </source>
</evidence>
<sequence length="93" mass="10430">MNDGLPDGWTIERVRTASRDAEAELLPLERLVVLEEHGHPDYTPLRPDLILSFHGLCLVRSDDDWYMGDLDTDGSIVCWSSYGTDLGEAIRGL</sequence>
<organism evidence="1 2">
    <name type="scientific">Kitasatospora gansuensis</name>
    <dbReference type="NCBI Taxonomy" id="258050"/>
    <lineage>
        <taxon>Bacteria</taxon>
        <taxon>Bacillati</taxon>
        <taxon>Actinomycetota</taxon>
        <taxon>Actinomycetes</taxon>
        <taxon>Kitasatosporales</taxon>
        <taxon>Streptomycetaceae</taxon>
        <taxon>Kitasatospora</taxon>
    </lineage>
</organism>
<protein>
    <recommendedName>
        <fullName evidence="3">SMI1/KNR4 family protein</fullName>
    </recommendedName>
</protein>
<keyword evidence="2" id="KW-1185">Reference proteome</keyword>
<name>A0A7W7WF17_9ACTN</name>
<gene>
    <name evidence="1" type="ORF">F4556_000311</name>
</gene>
<dbReference type="RefSeq" id="WP_184910959.1">
    <property type="nucleotide sequence ID" value="NZ_JACHJR010000001.1"/>
</dbReference>
<reference evidence="1 2" key="1">
    <citation type="submission" date="2020-08" db="EMBL/GenBank/DDBJ databases">
        <title>Sequencing the genomes of 1000 actinobacteria strains.</title>
        <authorList>
            <person name="Klenk H.-P."/>
        </authorList>
    </citation>
    <scope>NUCLEOTIDE SEQUENCE [LARGE SCALE GENOMIC DNA]</scope>
    <source>
        <strain evidence="1 2">DSM 44786</strain>
    </source>
</reference>
<evidence type="ECO:0008006" key="3">
    <source>
        <dbReference type="Google" id="ProtNLM"/>
    </source>
</evidence>
<comment type="caution">
    <text evidence="1">The sequence shown here is derived from an EMBL/GenBank/DDBJ whole genome shotgun (WGS) entry which is preliminary data.</text>
</comment>
<proteinExistence type="predicted"/>
<evidence type="ECO:0000313" key="2">
    <source>
        <dbReference type="Proteomes" id="UP000573327"/>
    </source>
</evidence>